<protein>
    <submittedName>
        <fullName evidence="2">Protein aael aael011794 aedes aegypti</fullName>
    </submittedName>
</protein>
<reference evidence="2" key="1">
    <citation type="journal article" date="2014" name="Insect Biochem. Mol. Biol.">
        <title>An insight into the sialome of the frog biting fly, Corethrella appendiculata.</title>
        <authorList>
            <person name="Ribeiro J.M.C."/>
            <person name="Chagas A.C."/>
            <person name="Pham V.M."/>
            <person name="Lounibos L.P."/>
            <person name="Calvo E."/>
        </authorList>
    </citation>
    <scope>NUCLEOTIDE SEQUENCE</scope>
    <source>
        <tissue evidence="2">Salivary glands</tissue>
    </source>
</reference>
<accession>U5EPH6</accession>
<evidence type="ECO:0000313" key="2">
    <source>
        <dbReference type="EMBL" id="JAB55184.1"/>
    </source>
</evidence>
<dbReference type="PANTHER" id="PTHR15493:SF9">
    <property type="entry name" value="GH14043P"/>
    <property type="match status" value="1"/>
</dbReference>
<dbReference type="GO" id="GO:0007088">
    <property type="term" value="P:regulation of mitotic nuclear division"/>
    <property type="evidence" value="ECO:0007669"/>
    <property type="project" value="InterPro"/>
</dbReference>
<sequence length="754" mass="86404">KQHQYQHPAQKQKNYFSITTNEDSEHGSTFGDSGYNSYNATPNSSLFTTTRHYQSSSSQFLATIEEDCENKIVTPTTQSIQKLSSFHLTTPNEYTSGVQHVKQLKRQNSFHIHTLDDDDDNMEVFLQRTPTKSSKQMNNNSTDTPETNSSILDAILTPHKNKVGSKRKHSNFRDKLYSENDLMMIDEKKICLESESVDYGKDFKRLDLISPIPQSNILKPKNSKIDDLMRSSTPKTAAYRHRRKLATARKRDNENFEHQPIQLNTPSKTNRVLRKFQSFSPSKMKNFKSDFLNQKSCHDKILRDSNFSSKSAIVEQIPAEDSAIFENIFDKEPKEQQLFENINDEHSSKDLKLELSLENSSSLITPIKKVNKFNFDDLFNAPILEEKSSITVETSSLSSPFSVIPPQLRKRLSIESTSTNKSRLSLSAKKDRKQKFHQNIRRSSYCGVEKLNILKKLNEQNIPALDIILNYLTDSDLVNVVLVSKNWKKIIENHRKLSKRLKDFLHEQAPFKENKIKNNAKKVSIDDDSIDADAKNCDSKIQPFGEYNRINTSSQAIRRVTRNSKSPPISPSKRKFYQNQKIASSLKRYEKLISCPRCERPSQIVSNQKEEVCLRKAYSIACESNASDSPNKINPTNKRIRRNLFSSSNSTSTIGVKKSKSLDYSTINIPTRNIGRTRDQVSTMDSTKSDYAICTGLSCGFKFCLKCKCDYLVNHICCEDLRNPNSPTRIEELNPNRTIACTKQSRKMLRRACI</sequence>
<dbReference type="InterPro" id="IPR047147">
    <property type="entry name" value="FBX5_43"/>
</dbReference>
<organism evidence="2">
    <name type="scientific">Corethrella appendiculata</name>
    <dbReference type="NCBI Taxonomy" id="1370023"/>
    <lineage>
        <taxon>Eukaryota</taxon>
        <taxon>Metazoa</taxon>
        <taxon>Ecdysozoa</taxon>
        <taxon>Arthropoda</taxon>
        <taxon>Hexapoda</taxon>
        <taxon>Insecta</taxon>
        <taxon>Pterygota</taxon>
        <taxon>Neoptera</taxon>
        <taxon>Endopterygota</taxon>
        <taxon>Diptera</taxon>
        <taxon>Nematocera</taxon>
        <taxon>Culicoidea</taxon>
        <taxon>Chaoboridae</taxon>
        <taxon>Corethrella</taxon>
    </lineage>
</organism>
<feature type="non-terminal residue" evidence="2">
    <location>
        <position position="1"/>
    </location>
</feature>
<dbReference type="Gene3D" id="1.20.1280.50">
    <property type="match status" value="1"/>
</dbReference>
<dbReference type="InterPro" id="IPR036047">
    <property type="entry name" value="F-box-like_dom_sf"/>
</dbReference>
<dbReference type="InterPro" id="IPR001810">
    <property type="entry name" value="F-box_dom"/>
</dbReference>
<dbReference type="GO" id="GO:0045835">
    <property type="term" value="P:negative regulation of meiotic nuclear division"/>
    <property type="evidence" value="ECO:0007669"/>
    <property type="project" value="InterPro"/>
</dbReference>
<proteinExistence type="evidence at transcript level"/>
<dbReference type="GO" id="GO:0005634">
    <property type="term" value="C:nucleus"/>
    <property type="evidence" value="ECO:0007669"/>
    <property type="project" value="TreeGrafter"/>
</dbReference>
<dbReference type="SUPFAM" id="SSF81383">
    <property type="entry name" value="F-box domain"/>
    <property type="match status" value="1"/>
</dbReference>
<evidence type="ECO:0000259" key="1">
    <source>
        <dbReference type="Pfam" id="PF00646"/>
    </source>
</evidence>
<feature type="domain" description="F-box" evidence="1">
    <location>
        <begin position="464"/>
        <end position="497"/>
    </location>
</feature>
<name>U5EPH6_9DIPT</name>
<dbReference type="CDD" id="cd22086">
    <property type="entry name" value="F-box_EMI"/>
    <property type="match status" value="1"/>
</dbReference>
<dbReference type="Pfam" id="PF00646">
    <property type="entry name" value="F-box"/>
    <property type="match status" value="1"/>
</dbReference>
<dbReference type="PANTHER" id="PTHR15493">
    <property type="entry name" value="F-BOX ONLY PROTEIN 5 AND 43"/>
    <property type="match status" value="1"/>
</dbReference>
<dbReference type="AlphaFoldDB" id="U5EPH6"/>
<dbReference type="EMBL" id="GANO01004687">
    <property type="protein sequence ID" value="JAB55184.1"/>
    <property type="molecule type" value="mRNA"/>
</dbReference>